<dbReference type="EMBL" id="CAXDID020000053">
    <property type="protein sequence ID" value="CAL6005962.1"/>
    <property type="molecule type" value="Genomic_DNA"/>
</dbReference>
<evidence type="ECO:0000313" key="2">
    <source>
        <dbReference type="EMBL" id="CAI9916514.1"/>
    </source>
</evidence>
<reference evidence="3 4" key="2">
    <citation type="submission" date="2024-07" db="EMBL/GenBank/DDBJ databases">
        <authorList>
            <person name="Akdeniz Z."/>
        </authorList>
    </citation>
    <scope>NUCLEOTIDE SEQUENCE [LARGE SCALE GENOMIC DNA]</scope>
</reference>
<dbReference type="AlphaFoldDB" id="A0AA86NCH8"/>
<dbReference type="EMBL" id="CATOUU010000108">
    <property type="protein sequence ID" value="CAI9916514.1"/>
    <property type="molecule type" value="Genomic_DNA"/>
</dbReference>
<accession>A0AA86NCH8</accession>
<sequence>MNQILDTFQHIENELADEKEAMMHWATLKYKILSDMEMSKDKLTGELEQQLALSQMLQKQITETIEPLDEVVQSDIRKYENENKILQQQIQRLQKMIEVSDKLYSMQLQQKVKQDIDYVFK</sequence>
<evidence type="ECO:0000256" key="1">
    <source>
        <dbReference type="SAM" id="Coils"/>
    </source>
</evidence>
<name>A0AA86NCH8_9EUKA</name>
<organism evidence="2">
    <name type="scientific">Hexamita inflata</name>
    <dbReference type="NCBI Taxonomy" id="28002"/>
    <lineage>
        <taxon>Eukaryota</taxon>
        <taxon>Metamonada</taxon>
        <taxon>Diplomonadida</taxon>
        <taxon>Hexamitidae</taxon>
        <taxon>Hexamitinae</taxon>
        <taxon>Hexamita</taxon>
    </lineage>
</organism>
<reference evidence="2" key="1">
    <citation type="submission" date="2023-06" db="EMBL/GenBank/DDBJ databases">
        <authorList>
            <person name="Kurt Z."/>
        </authorList>
    </citation>
    <scope>NUCLEOTIDE SEQUENCE</scope>
</reference>
<protein>
    <submittedName>
        <fullName evidence="3">Hypothetical_protein</fullName>
    </submittedName>
</protein>
<comment type="caution">
    <text evidence="2">The sequence shown here is derived from an EMBL/GenBank/DDBJ whole genome shotgun (WGS) entry which is preliminary data.</text>
</comment>
<keyword evidence="1" id="KW-0175">Coiled coil</keyword>
<proteinExistence type="predicted"/>
<dbReference type="Proteomes" id="UP001642409">
    <property type="component" value="Unassembled WGS sequence"/>
</dbReference>
<feature type="coiled-coil region" evidence="1">
    <location>
        <begin position="69"/>
        <end position="103"/>
    </location>
</feature>
<gene>
    <name evidence="3" type="ORF">HINF_LOCUS19888</name>
    <name evidence="2" type="ORF">HINF_LOCUS4159</name>
</gene>
<keyword evidence="4" id="KW-1185">Reference proteome</keyword>
<evidence type="ECO:0000313" key="3">
    <source>
        <dbReference type="EMBL" id="CAL6005962.1"/>
    </source>
</evidence>
<evidence type="ECO:0000313" key="4">
    <source>
        <dbReference type="Proteomes" id="UP001642409"/>
    </source>
</evidence>